<dbReference type="PANTHER" id="PTHR10000">
    <property type="entry name" value="PHOSPHOSERINE PHOSPHATASE"/>
    <property type="match status" value="1"/>
</dbReference>
<dbReference type="PANTHER" id="PTHR10000:SF8">
    <property type="entry name" value="HAD SUPERFAMILY HYDROLASE-LIKE, TYPE 3"/>
    <property type="match status" value="1"/>
</dbReference>
<organism evidence="1 2">
    <name type="scientific">Promicromonospora sukumoe</name>
    <dbReference type="NCBI Taxonomy" id="88382"/>
    <lineage>
        <taxon>Bacteria</taxon>
        <taxon>Bacillati</taxon>
        <taxon>Actinomycetota</taxon>
        <taxon>Actinomycetes</taxon>
        <taxon>Micrococcales</taxon>
        <taxon>Promicromonosporaceae</taxon>
        <taxon>Promicromonospora</taxon>
    </lineage>
</organism>
<evidence type="ECO:0000313" key="1">
    <source>
        <dbReference type="EMBL" id="MBA8809309.1"/>
    </source>
</evidence>
<dbReference type="InterPro" id="IPR036412">
    <property type="entry name" value="HAD-like_sf"/>
</dbReference>
<dbReference type="AlphaFoldDB" id="A0A7W3PF77"/>
<evidence type="ECO:0000313" key="2">
    <source>
        <dbReference type="Proteomes" id="UP000540568"/>
    </source>
</evidence>
<dbReference type="Pfam" id="PF08282">
    <property type="entry name" value="Hydrolase_3"/>
    <property type="match status" value="2"/>
</dbReference>
<proteinExistence type="predicted"/>
<dbReference type="GO" id="GO:0005829">
    <property type="term" value="C:cytosol"/>
    <property type="evidence" value="ECO:0007669"/>
    <property type="project" value="TreeGrafter"/>
</dbReference>
<dbReference type="GO" id="GO:0000287">
    <property type="term" value="F:magnesium ion binding"/>
    <property type="evidence" value="ECO:0007669"/>
    <property type="project" value="TreeGrafter"/>
</dbReference>
<keyword evidence="2" id="KW-1185">Reference proteome</keyword>
<gene>
    <name evidence="1" type="ORF">FHX71_003251</name>
</gene>
<reference evidence="1 2" key="1">
    <citation type="submission" date="2020-07" db="EMBL/GenBank/DDBJ databases">
        <title>Sequencing the genomes of 1000 actinobacteria strains.</title>
        <authorList>
            <person name="Klenk H.-P."/>
        </authorList>
    </citation>
    <scope>NUCLEOTIDE SEQUENCE [LARGE SCALE GENOMIC DNA]</scope>
    <source>
        <strain evidence="1 2">DSM 44121</strain>
    </source>
</reference>
<dbReference type="SUPFAM" id="SSF56784">
    <property type="entry name" value="HAD-like"/>
    <property type="match status" value="1"/>
</dbReference>
<dbReference type="Gene3D" id="3.30.1240.10">
    <property type="match status" value="1"/>
</dbReference>
<protein>
    <submittedName>
        <fullName evidence="1">Hydroxymethylpyrimidine pyrophosphatase-like HAD family hydrolase</fullName>
    </submittedName>
</protein>
<keyword evidence="1" id="KW-0378">Hydrolase</keyword>
<dbReference type="Proteomes" id="UP000540568">
    <property type="component" value="Unassembled WGS sequence"/>
</dbReference>
<sequence length="263" mass="27647">MTTTGPRTSPLMIACDIDGTLLRTGHLPTTAVQAAIYTVLGAGHHVVLATGRSVKGAVTAALQLGLDDTWIVASNGAVTVHLRGEHYQVVEEHTVDTLTVVDVALKEAAAVRVAGEIVGTGWRVSAPFPDHELNGAQRQAPIGEFLVNPTPRIALHGPGAHQMVPALVARDLTAIATRLDWVDVTPPRISKASALEKVRKGLGVEPGRTVAIGDGENDLEMFRWASHDFAMGHAAPFVVEAATYSTGSIDDDGAATVLRSLLN</sequence>
<dbReference type="RefSeq" id="WP_246402601.1">
    <property type="nucleotide sequence ID" value="NZ_BAAATF010000011.1"/>
</dbReference>
<comment type="caution">
    <text evidence="1">The sequence shown here is derived from an EMBL/GenBank/DDBJ whole genome shotgun (WGS) entry which is preliminary data.</text>
</comment>
<dbReference type="InterPro" id="IPR023214">
    <property type="entry name" value="HAD_sf"/>
</dbReference>
<dbReference type="GO" id="GO:0016791">
    <property type="term" value="F:phosphatase activity"/>
    <property type="evidence" value="ECO:0007669"/>
    <property type="project" value="UniProtKB-ARBA"/>
</dbReference>
<dbReference type="Gene3D" id="3.40.50.1000">
    <property type="entry name" value="HAD superfamily/HAD-like"/>
    <property type="match status" value="2"/>
</dbReference>
<name>A0A7W3PF77_9MICO</name>
<accession>A0A7W3PF77</accession>
<dbReference type="EMBL" id="JACGWV010000001">
    <property type="protein sequence ID" value="MBA8809309.1"/>
    <property type="molecule type" value="Genomic_DNA"/>
</dbReference>